<evidence type="ECO:0000313" key="2">
    <source>
        <dbReference type="Proteomes" id="UP000233040"/>
    </source>
</evidence>
<name>A0A2K5R379_CEBIM</name>
<gene>
    <name evidence="1" type="primary">IL32</name>
</gene>
<organism evidence="1 2">
    <name type="scientific">Cebus imitator</name>
    <name type="common">Panamanian white-faced capuchin</name>
    <name type="synonym">Cebus capucinus imitator</name>
    <dbReference type="NCBI Taxonomy" id="2715852"/>
    <lineage>
        <taxon>Eukaryota</taxon>
        <taxon>Metazoa</taxon>
        <taxon>Chordata</taxon>
        <taxon>Craniata</taxon>
        <taxon>Vertebrata</taxon>
        <taxon>Euteleostomi</taxon>
        <taxon>Mammalia</taxon>
        <taxon>Eutheria</taxon>
        <taxon>Euarchontoglires</taxon>
        <taxon>Primates</taxon>
        <taxon>Haplorrhini</taxon>
        <taxon>Platyrrhini</taxon>
        <taxon>Cebidae</taxon>
        <taxon>Cebinae</taxon>
        <taxon>Cebus</taxon>
    </lineage>
</organism>
<dbReference type="Pfam" id="PF15225">
    <property type="entry name" value="IL32"/>
    <property type="match status" value="1"/>
</dbReference>
<reference evidence="1" key="1">
    <citation type="submission" date="2025-08" db="UniProtKB">
        <authorList>
            <consortium name="Ensembl"/>
        </authorList>
    </citation>
    <scope>IDENTIFICATION</scope>
</reference>
<proteinExistence type="predicted"/>
<dbReference type="Proteomes" id="UP000233040">
    <property type="component" value="Unassembled WGS sequence"/>
</dbReference>
<reference evidence="1" key="2">
    <citation type="submission" date="2025-09" db="UniProtKB">
        <authorList>
            <consortium name="Ensembl"/>
        </authorList>
    </citation>
    <scope>IDENTIFICATION</scope>
</reference>
<dbReference type="AlphaFoldDB" id="A0A2K5R379"/>
<dbReference type="OMA" id="LCCAVET"/>
<dbReference type="InterPro" id="IPR028067">
    <property type="entry name" value="IL-32"/>
</dbReference>
<dbReference type="PANTHER" id="PTHR48490:SF1">
    <property type="entry name" value="INTERLEUKIN-32"/>
    <property type="match status" value="1"/>
</dbReference>
<dbReference type="GeneTree" id="ENSGT00940000167201"/>
<dbReference type="GO" id="GO:0006955">
    <property type="term" value="P:immune response"/>
    <property type="evidence" value="ECO:0007669"/>
    <property type="project" value="InterPro"/>
</dbReference>
<dbReference type="STRING" id="9516.ENSCCAP00000022560"/>
<protein>
    <submittedName>
        <fullName evidence="1">Interleukin 32</fullName>
    </submittedName>
</protein>
<dbReference type="Ensembl" id="ENSCCAT00000040058.1">
    <property type="protein sequence ID" value="ENSCCAP00000022560.1"/>
    <property type="gene ID" value="ENSCCAG00000029052.1"/>
</dbReference>
<evidence type="ECO:0000313" key="1">
    <source>
        <dbReference type="Ensembl" id="ENSCCAP00000022560.1"/>
    </source>
</evidence>
<accession>A0A2K5R379</accession>
<keyword evidence="2" id="KW-1185">Reference proteome</keyword>
<dbReference type="PANTHER" id="PTHR48490">
    <property type="entry name" value="INTERLEUKIN-32"/>
    <property type="match status" value="1"/>
</dbReference>
<sequence length="172" mass="19690">SVFPSCLCSDDIKKLNARMVMLFPTSAHGGQQEQPEHPVSSSPQDNFKECILDTVNDCYQGQHPELTPLLEKERDALRHRGNRPPALEVEDPETQEPEESFCDKVLRWFRAMLQRLQAWWQKFVAWVKEMGAAVVHAAKALWNVFESFCCSLPENPMEGMEELTAQKCSEPQ</sequence>